<proteinExistence type="predicted"/>
<dbReference type="AlphaFoldDB" id="A0A0L7QQG1"/>
<dbReference type="Gene3D" id="3.30.420.10">
    <property type="entry name" value="Ribonuclease H-like superfamily/Ribonuclease H"/>
    <property type="match status" value="1"/>
</dbReference>
<sequence length="96" mass="11362">MLLDYFLWGTLKNMVHREQITTPGNMKERIREVCITLGAETIQSAVSMLVNRLYHCINVNGYYFEHLRKFLLILNLQLDMTQSTFSRNEAKLFVNY</sequence>
<evidence type="ECO:0000313" key="1">
    <source>
        <dbReference type="EMBL" id="KOC60756.1"/>
    </source>
</evidence>
<evidence type="ECO:0000313" key="2">
    <source>
        <dbReference type="Proteomes" id="UP000053825"/>
    </source>
</evidence>
<keyword evidence="2" id="KW-1185">Reference proteome</keyword>
<protein>
    <submittedName>
        <fullName evidence="1">Uncharacterized protein</fullName>
    </submittedName>
</protein>
<accession>A0A0L7QQG1</accession>
<reference evidence="1 2" key="1">
    <citation type="submission" date="2015-07" db="EMBL/GenBank/DDBJ databases">
        <title>The genome of Habropoda laboriosa.</title>
        <authorList>
            <person name="Pan H."/>
            <person name="Kapheim K."/>
        </authorList>
    </citation>
    <scope>NUCLEOTIDE SEQUENCE [LARGE SCALE GENOMIC DNA]</scope>
    <source>
        <strain evidence="1">0110345459</strain>
    </source>
</reference>
<dbReference type="InterPro" id="IPR036397">
    <property type="entry name" value="RNaseH_sf"/>
</dbReference>
<dbReference type="PANTHER" id="PTHR47326">
    <property type="entry name" value="TRANSPOSABLE ELEMENT TC3 TRANSPOSASE-LIKE PROTEIN"/>
    <property type="match status" value="1"/>
</dbReference>
<dbReference type="PANTHER" id="PTHR47326:SF1">
    <property type="entry name" value="HTH PSQ-TYPE DOMAIN-CONTAINING PROTEIN"/>
    <property type="match status" value="1"/>
</dbReference>
<gene>
    <name evidence="1" type="ORF">WH47_06902</name>
</gene>
<name>A0A0L7QQG1_9HYME</name>
<dbReference type="Proteomes" id="UP000053825">
    <property type="component" value="Unassembled WGS sequence"/>
</dbReference>
<organism evidence="1 2">
    <name type="scientific">Habropoda laboriosa</name>
    <dbReference type="NCBI Taxonomy" id="597456"/>
    <lineage>
        <taxon>Eukaryota</taxon>
        <taxon>Metazoa</taxon>
        <taxon>Ecdysozoa</taxon>
        <taxon>Arthropoda</taxon>
        <taxon>Hexapoda</taxon>
        <taxon>Insecta</taxon>
        <taxon>Pterygota</taxon>
        <taxon>Neoptera</taxon>
        <taxon>Endopterygota</taxon>
        <taxon>Hymenoptera</taxon>
        <taxon>Apocrita</taxon>
        <taxon>Aculeata</taxon>
        <taxon>Apoidea</taxon>
        <taxon>Anthophila</taxon>
        <taxon>Apidae</taxon>
        <taxon>Habropoda</taxon>
    </lineage>
</organism>
<dbReference type="GO" id="GO:0003676">
    <property type="term" value="F:nucleic acid binding"/>
    <property type="evidence" value="ECO:0007669"/>
    <property type="project" value="InterPro"/>
</dbReference>
<dbReference type="EMBL" id="KQ414790">
    <property type="protein sequence ID" value="KOC60756.1"/>
    <property type="molecule type" value="Genomic_DNA"/>
</dbReference>